<dbReference type="GO" id="GO:0008081">
    <property type="term" value="F:phosphoric diester hydrolase activity"/>
    <property type="evidence" value="ECO:0007669"/>
    <property type="project" value="InterPro"/>
</dbReference>
<comment type="caution">
    <text evidence="2">The sequence shown here is derived from an EMBL/GenBank/DDBJ whole genome shotgun (WGS) entry which is preliminary data.</text>
</comment>
<dbReference type="Pfam" id="PF03009">
    <property type="entry name" value="GDPD"/>
    <property type="match status" value="1"/>
</dbReference>
<dbReference type="CDD" id="cd08561">
    <property type="entry name" value="GDPD_cytoplasmic_ScUgpQ2_like"/>
    <property type="match status" value="1"/>
</dbReference>
<dbReference type="PANTHER" id="PTHR43805">
    <property type="entry name" value="GLYCEROPHOSPHORYL DIESTER PHOSPHODIESTERASE"/>
    <property type="match status" value="1"/>
</dbReference>
<name>A0A849AC49_9ACTN</name>
<dbReference type="PANTHER" id="PTHR43805:SF1">
    <property type="entry name" value="GP-PDE DOMAIN-CONTAINING PROTEIN"/>
    <property type="match status" value="1"/>
</dbReference>
<dbReference type="SUPFAM" id="SSF51695">
    <property type="entry name" value="PLC-like phosphodiesterases"/>
    <property type="match status" value="1"/>
</dbReference>
<evidence type="ECO:0000313" key="2">
    <source>
        <dbReference type="EMBL" id="NNG34462.1"/>
    </source>
</evidence>
<dbReference type="GO" id="GO:0006629">
    <property type="term" value="P:lipid metabolic process"/>
    <property type="evidence" value="ECO:0007669"/>
    <property type="project" value="InterPro"/>
</dbReference>
<sequence length="260" mass="28383">MTRYLDGPRPRVFAHRGWHSGALSGLENSMAAFGAAVDAGIRYLETDVHATADGKLIAFHDQRLDRVTDATGVVSELTWPQLQRARIGGREPIPLFDEVLELVLGTDAVMLNVDPKTDKAMPLLAESIRRHGAQDRLCVGSFSGRRLRRFRDEFGAAVATSLGPSEVTRLLRGATLRPGRRVRLPTGVVAAQVPVRAGRVPVVTRRMIDTAHASGIEVHVWTINEAPEMHRLLDLGVDGVMTDRPELLRAVLAERGGTPS</sequence>
<dbReference type="InterPro" id="IPR030395">
    <property type="entry name" value="GP_PDE_dom"/>
</dbReference>
<dbReference type="Gene3D" id="3.20.20.190">
    <property type="entry name" value="Phosphatidylinositol (PI) phosphodiesterase"/>
    <property type="match status" value="1"/>
</dbReference>
<reference evidence="2 3" key="1">
    <citation type="submission" date="2020-05" db="EMBL/GenBank/DDBJ databases">
        <title>Nakamurella sp. DB0629 isolated from air conditioner.</title>
        <authorList>
            <person name="Kim D.H."/>
            <person name="Kim D.-U."/>
        </authorList>
    </citation>
    <scope>NUCLEOTIDE SEQUENCE [LARGE SCALE GENOMIC DNA]</scope>
    <source>
        <strain evidence="2 3">DB0629</strain>
    </source>
</reference>
<evidence type="ECO:0000313" key="3">
    <source>
        <dbReference type="Proteomes" id="UP000562984"/>
    </source>
</evidence>
<dbReference type="PROSITE" id="PS51704">
    <property type="entry name" value="GP_PDE"/>
    <property type="match status" value="1"/>
</dbReference>
<keyword evidence="3" id="KW-1185">Reference proteome</keyword>
<dbReference type="AlphaFoldDB" id="A0A849AC49"/>
<evidence type="ECO:0000259" key="1">
    <source>
        <dbReference type="PROSITE" id="PS51704"/>
    </source>
</evidence>
<dbReference type="RefSeq" id="WP_171198093.1">
    <property type="nucleotide sequence ID" value="NZ_JABEND010000001.1"/>
</dbReference>
<gene>
    <name evidence="2" type="ORF">HKD39_01740</name>
</gene>
<accession>A0A849AC49</accession>
<dbReference type="EMBL" id="JABEND010000001">
    <property type="protein sequence ID" value="NNG34462.1"/>
    <property type="molecule type" value="Genomic_DNA"/>
</dbReference>
<protein>
    <submittedName>
        <fullName evidence="2">Glycerophosphodiester phosphodiesterase</fullName>
    </submittedName>
</protein>
<feature type="domain" description="GP-PDE" evidence="1">
    <location>
        <begin position="10"/>
        <end position="252"/>
    </location>
</feature>
<dbReference type="InterPro" id="IPR017946">
    <property type="entry name" value="PLC-like_Pdiesterase_TIM-brl"/>
</dbReference>
<dbReference type="Proteomes" id="UP000562984">
    <property type="component" value="Unassembled WGS sequence"/>
</dbReference>
<proteinExistence type="predicted"/>
<organism evidence="2 3">
    <name type="scientific">Nakamurella aerolata</name>
    <dbReference type="NCBI Taxonomy" id="1656892"/>
    <lineage>
        <taxon>Bacteria</taxon>
        <taxon>Bacillati</taxon>
        <taxon>Actinomycetota</taxon>
        <taxon>Actinomycetes</taxon>
        <taxon>Nakamurellales</taxon>
        <taxon>Nakamurellaceae</taxon>
        <taxon>Nakamurella</taxon>
    </lineage>
</organism>